<evidence type="ECO:0000259" key="3">
    <source>
        <dbReference type="PROSITE" id="PS51186"/>
    </source>
</evidence>
<evidence type="ECO:0000256" key="1">
    <source>
        <dbReference type="ARBA" id="ARBA00022679"/>
    </source>
</evidence>
<dbReference type="GO" id="GO:0016747">
    <property type="term" value="F:acyltransferase activity, transferring groups other than amino-acyl groups"/>
    <property type="evidence" value="ECO:0007669"/>
    <property type="project" value="InterPro"/>
</dbReference>
<dbReference type="PANTHER" id="PTHR43877">
    <property type="entry name" value="AMINOALKYLPHOSPHONATE N-ACETYLTRANSFERASE-RELATED-RELATED"/>
    <property type="match status" value="1"/>
</dbReference>
<comment type="caution">
    <text evidence="4">The sequence shown here is derived from an EMBL/GenBank/DDBJ whole genome shotgun (WGS) entry which is preliminary data.</text>
</comment>
<feature type="domain" description="N-acetyltransferase" evidence="3">
    <location>
        <begin position="28"/>
        <end position="166"/>
    </location>
</feature>
<dbReference type="InterPro" id="IPR050832">
    <property type="entry name" value="Bact_Acetyltransf"/>
</dbReference>
<dbReference type="EMBL" id="DRFO01000016">
    <property type="protein sequence ID" value="HDZ55888.1"/>
    <property type="molecule type" value="Genomic_DNA"/>
</dbReference>
<dbReference type="Gene3D" id="3.40.630.30">
    <property type="match status" value="1"/>
</dbReference>
<reference evidence="4" key="1">
    <citation type="journal article" date="2020" name="mSystems">
        <title>Genome- and Community-Level Interaction Insights into Carbon Utilization and Element Cycling Functions of Hydrothermarchaeota in Hydrothermal Sediment.</title>
        <authorList>
            <person name="Zhou Z."/>
            <person name="Liu Y."/>
            <person name="Xu W."/>
            <person name="Pan J."/>
            <person name="Luo Z.H."/>
            <person name="Li M."/>
        </authorList>
    </citation>
    <scope>NUCLEOTIDE SEQUENCE [LARGE SCALE GENOMIC DNA]</scope>
    <source>
        <strain evidence="4">HyVt-324</strain>
    </source>
</reference>
<dbReference type="PANTHER" id="PTHR43877:SF2">
    <property type="entry name" value="AMINOALKYLPHOSPHONATE N-ACETYLTRANSFERASE-RELATED"/>
    <property type="match status" value="1"/>
</dbReference>
<evidence type="ECO:0000256" key="2">
    <source>
        <dbReference type="ARBA" id="ARBA00023315"/>
    </source>
</evidence>
<keyword evidence="2" id="KW-0012">Acyltransferase</keyword>
<dbReference type="SUPFAM" id="SSF55729">
    <property type="entry name" value="Acyl-CoA N-acyltransferases (Nat)"/>
    <property type="match status" value="1"/>
</dbReference>
<dbReference type="Proteomes" id="UP000885703">
    <property type="component" value="Unassembled WGS sequence"/>
</dbReference>
<proteinExistence type="predicted"/>
<dbReference type="CDD" id="cd04301">
    <property type="entry name" value="NAT_SF"/>
    <property type="match status" value="1"/>
</dbReference>
<accession>A0A7V1BMW9</accession>
<dbReference type="InterPro" id="IPR016181">
    <property type="entry name" value="Acyl_CoA_acyltransferase"/>
</dbReference>
<organism evidence="4">
    <name type="scientific">Halopseudomonas xinjiangensis</name>
    <dbReference type="NCBI Taxonomy" id="487184"/>
    <lineage>
        <taxon>Bacteria</taxon>
        <taxon>Pseudomonadati</taxon>
        <taxon>Pseudomonadota</taxon>
        <taxon>Gammaproteobacteria</taxon>
        <taxon>Pseudomonadales</taxon>
        <taxon>Pseudomonadaceae</taxon>
        <taxon>Halopseudomonas</taxon>
    </lineage>
</organism>
<dbReference type="AlphaFoldDB" id="A0A7V1BMW9"/>
<dbReference type="Pfam" id="PF00583">
    <property type="entry name" value="Acetyltransf_1"/>
    <property type="match status" value="1"/>
</dbReference>
<sequence length="166" mass="19216">MTRQSTGRQQRGRLSGIVRGKNVKDEINQLDAENERDVIACFTLFKFLRPHLDERGFIEQVREQAHEGYRIAYIQRDGEIIAACGYRVMTFLAWGKVLYIDDLITHPERKRSGMGSALLDWLLDRGKQLGCNEVHLDTGHQRHDAHRLYLNKGFVLSCHHMSVKIN</sequence>
<evidence type="ECO:0000313" key="4">
    <source>
        <dbReference type="EMBL" id="HDZ55888.1"/>
    </source>
</evidence>
<gene>
    <name evidence="4" type="ORF">ENH64_05350</name>
</gene>
<keyword evidence="1" id="KW-0808">Transferase</keyword>
<dbReference type="InterPro" id="IPR000182">
    <property type="entry name" value="GNAT_dom"/>
</dbReference>
<dbReference type="PROSITE" id="PS51186">
    <property type="entry name" value="GNAT"/>
    <property type="match status" value="1"/>
</dbReference>
<protein>
    <submittedName>
        <fullName evidence="4">GNAT family N-acetyltransferase</fullName>
    </submittedName>
</protein>
<name>A0A7V1BMW9_9GAMM</name>